<protein>
    <submittedName>
        <fullName evidence="6">Uncharacterized protein</fullName>
    </submittedName>
</protein>
<keyword evidence="2" id="KW-0904">Protein phosphatase</keyword>
<dbReference type="Proteomes" id="UP000033483">
    <property type="component" value="Unassembled WGS sequence"/>
</dbReference>
<evidence type="ECO:0000259" key="5">
    <source>
        <dbReference type="PROSITE" id="PS50056"/>
    </source>
</evidence>
<dbReference type="EMBL" id="LAEV01002293">
    <property type="protein sequence ID" value="KKA26080.1"/>
    <property type="molecule type" value="Genomic_DNA"/>
</dbReference>
<feature type="domain" description="Tyrosine-protein phosphatase" evidence="4">
    <location>
        <begin position="628"/>
        <end position="777"/>
    </location>
</feature>
<reference evidence="6 7" key="1">
    <citation type="submission" date="2015-03" db="EMBL/GenBank/DDBJ databases">
        <authorList>
            <person name="Radwan O."/>
            <person name="Al-Naeli F.A."/>
            <person name="Rendon G.A."/>
            <person name="Fields C."/>
        </authorList>
    </citation>
    <scope>NUCLEOTIDE SEQUENCE [LARGE SCALE GENOMIC DNA]</scope>
    <source>
        <strain evidence="6">CR-DP1</strain>
    </source>
</reference>
<evidence type="ECO:0000256" key="1">
    <source>
        <dbReference type="ARBA" id="ARBA00022801"/>
    </source>
</evidence>
<dbReference type="CDD" id="cd14516">
    <property type="entry name" value="DSP_fungal_PPS1"/>
    <property type="match status" value="1"/>
</dbReference>
<dbReference type="OrthoDB" id="273181at2759"/>
<sequence length="821" mass="90248">MATAMASISVTRSRDEISNVCSGPTSASIPVAIPRTPGVGPASSSTRHLPYCPPGAVDAPPAGLSPGTSATAVAALSGSPQDSSDYDDSDSDDFDTTGRSLLFPPDAYERLNCGGISVYSIDADGLAAAVRHIAQQPLPMPSRVFPWLHGIHPRNNIQQAFFSLRQNGQTAGGRSCSNPAATIPIPGCLRSVTLVKADGNLGQARLKGALAPSDIIGTVSAKDRTTLSSAPEFEFLEVDPRTGFSVRNFHIQSVKMATISDIVVYGDDRDTVFAVARGIAEAQSRWRAKQGALGRHNVPIMNTFVCVTPFSHFEERHADIVSIDSAGHLTGNIIDFHQQERAEMYEMTKPTEIAPNVWLGPTPDLTVANPDEPEFDVFIECTDAAVIRPDVFRETVVNPAMDSDNVPTRVTLEFPASGSISLSGNDQSALYETVEVCKWIYHMANGTLPDDILRGGAEEADDVGSMCESMVMSDDGQTQHSGETLPGWSETIAKFGAATSKTSQQVPVDDDDDNVTEIDMDDNVGHSSPIRQPRKILLHCGDGYTETTLLAIAYYAFCTGKTIPKAWLDLHTERKRNFFAYPNDVTFLRELSYPLLRQSPACRGQPDDQVQILAHSEPRWFLQLDGSLPSRVTDYMYLGNLQHANNPDLLRRLGITQILSVGEISAWQEGELERWGRDNVCQVEGVQDNGVDTLTAEFERCFEFLDRARQQGKATLVHCRVGVSRSATVCIAEIMRTFNLSLPRAYCFVRARRLNVIIQPHLRFTYELLRWEEAVHKEHQGRPSPVDEDEGAETDGEFRRELEWAHIAREISLLNQPFLCR</sequence>
<dbReference type="GO" id="GO:0005634">
    <property type="term" value="C:nucleus"/>
    <property type="evidence" value="ECO:0007669"/>
    <property type="project" value="GOC"/>
</dbReference>
<evidence type="ECO:0000259" key="4">
    <source>
        <dbReference type="PROSITE" id="PS50054"/>
    </source>
</evidence>
<dbReference type="InterPro" id="IPR053239">
    <property type="entry name" value="Dual_spec_PTase"/>
</dbReference>
<feature type="domain" description="Tyrosine specific protein phosphatases" evidence="5">
    <location>
        <begin position="696"/>
        <end position="764"/>
    </location>
</feature>
<dbReference type="GO" id="GO:0008138">
    <property type="term" value="F:protein tyrosine/serine/threonine phosphatase activity"/>
    <property type="evidence" value="ECO:0007669"/>
    <property type="project" value="InterPro"/>
</dbReference>
<evidence type="ECO:0000313" key="6">
    <source>
        <dbReference type="EMBL" id="KKA26080.1"/>
    </source>
</evidence>
<dbReference type="InterPro" id="IPR016130">
    <property type="entry name" value="Tyr_Pase_AS"/>
</dbReference>
<feature type="compositionally biased region" description="Acidic residues" evidence="3">
    <location>
        <begin position="84"/>
        <end position="95"/>
    </location>
</feature>
<evidence type="ECO:0000256" key="2">
    <source>
        <dbReference type="ARBA" id="ARBA00022912"/>
    </source>
</evidence>
<dbReference type="InterPro" id="IPR020422">
    <property type="entry name" value="TYR_PHOSPHATASE_DUAL_dom"/>
</dbReference>
<gene>
    <name evidence="6" type="ORF">TD95_004017</name>
</gene>
<name>A0A0F4Z6W0_9PEZI</name>
<dbReference type="Pfam" id="PF00782">
    <property type="entry name" value="DSPc"/>
    <property type="match status" value="1"/>
</dbReference>
<dbReference type="InterPro" id="IPR000387">
    <property type="entry name" value="Tyr_Pase_dom"/>
</dbReference>
<dbReference type="InterPro" id="IPR029021">
    <property type="entry name" value="Prot-tyrosine_phosphatase-like"/>
</dbReference>
<keyword evidence="1" id="KW-0378">Hydrolase</keyword>
<dbReference type="InterPro" id="IPR047949">
    <property type="entry name" value="PPS1_DSP"/>
</dbReference>
<dbReference type="PROSITE" id="PS00383">
    <property type="entry name" value="TYR_PHOSPHATASE_1"/>
    <property type="match status" value="1"/>
</dbReference>
<feature type="region of interest" description="Disordered" evidence="3">
    <location>
        <begin position="1"/>
        <end position="99"/>
    </location>
</feature>
<dbReference type="FunFam" id="3.90.190.10:FF:000110">
    <property type="entry name" value="PPS1p Protein phosphatase"/>
    <property type="match status" value="1"/>
</dbReference>
<keyword evidence="7" id="KW-1185">Reference proteome</keyword>
<dbReference type="PANTHER" id="PTHR47550">
    <property type="entry name" value="DUAL SPECIFICITY PROTEIN PHOSPHATASE PPS1"/>
    <property type="match status" value="1"/>
</dbReference>
<dbReference type="PANTHER" id="PTHR47550:SF1">
    <property type="entry name" value="DUAL SPECIFICITY PROTEIN PHOSPHATASE PPS1"/>
    <property type="match status" value="1"/>
</dbReference>
<accession>A0A0F4Z6W0</accession>
<feature type="compositionally biased region" description="Polar residues" evidence="3">
    <location>
        <begin position="19"/>
        <end position="28"/>
    </location>
</feature>
<dbReference type="InterPro" id="IPR000340">
    <property type="entry name" value="Dual-sp_phosphatase_cat-dom"/>
</dbReference>
<proteinExistence type="predicted"/>
<evidence type="ECO:0000256" key="3">
    <source>
        <dbReference type="SAM" id="MobiDB-lite"/>
    </source>
</evidence>
<dbReference type="Gene3D" id="3.90.190.10">
    <property type="entry name" value="Protein tyrosine phosphatase superfamily"/>
    <property type="match status" value="1"/>
</dbReference>
<dbReference type="PROSITE" id="PS50056">
    <property type="entry name" value="TYR_PHOSPHATASE_2"/>
    <property type="match status" value="1"/>
</dbReference>
<dbReference type="GO" id="GO:0033260">
    <property type="term" value="P:nuclear DNA replication"/>
    <property type="evidence" value="ECO:0007669"/>
    <property type="project" value="InterPro"/>
</dbReference>
<comment type="caution">
    <text evidence="6">The sequence shown here is derived from an EMBL/GenBank/DDBJ whole genome shotgun (WGS) entry which is preliminary data.</text>
</comment>
<dbReference type="PROSITE" id="PS50054">
    <property type="entry name" value="TYR_PHOSPHATASE_DUAL"/>
    <property type="match status" value="1"/>
</dbReference>
<feature type="compositionally biased region" description="Polar residues" evidence="3">
    <location>
        <begin position="1"/>
        <end position="11"/>
    </location>
</feature>
<dbReference type="SMART" id="SM00195">
    <property type="entry name" value="DSPc"/>
    <property type="match status" value="1"/>
</dbReference>
<organism evidence="6 7">
    <name type="scientific">Thielaviopsis punctulata</name>
    <dbReference type="NCBI Taxonomy" id="72032"/>
    <lineage>
        <taxon>Eukaryota</taxon>
        <taxon>Fungi</taxon>
        <taxon>Dikarya</taxon>
        <taxon>Ascomycota</taxon>
        <taxon>Pezizomycotina</taxon>
        <taxon>Sordariomycetes</taxon>
        <taxon>Hypocreomycetidae</taxon>
        <taxon>Microascales</taxon>
        <taxon>Ceratocystidaceae</taxon>
        <taxon>Thielaviopsis</taxon>
    </lineage>
</organism>
<evidence type="ECO:0000313" key="7">
    <source>
        <dbReference type="Proteomes" id="UP000033483"/>
    </source>
</evidence>
<dbReference type="AlphaFoldDB" id="A0A0F4Z6W0"/>
<dbReference type="SUPFAM" id="SSF52799">
    <property type="entry name" value="(Phosphotyrosine protein) phosphatases II"/>
    <property type="match status" value="2"/>
</dbReference>